<dbReference type="PANTHER" id="PTHR11482">
    <property type="entry name" value="ARGININE/DIAMINOPIMELATE/ORNITHINE DECARBOXYLASE"/>
    <property type="match status" value="1"/>
</dbReference>
<comment type="subunit">
    <text evidence="7">Homodimer. Only the dimer is catalytically active, as the active sites are constructed of residues from both monomers.</text>
</comment>
<dbReference type="GO" id="GO:0005737">
    <property type="term" value="C:cytoplasm"/>
    <property type="evidence" value="ECO:0007669"/>
    <property type="project" value="TreeGrafter"/>
</dbReference>
<dbReference type="EC" id="4.1.1.17" evidence="6"/>
<dbReference type="InterPro" id="IPR022653">
    <property type="entry name" value="De-COase2_pyr-phos_BS"/>
</dbReference>
<dbReference type="PRINTS" id="PR01179">
    <property type="entry name" value="ODADCRBXLASE"/>
</dbReference>
<keyword evidence="3 9" id="KW-0663">Pyridoxal phosphate</keyword>
<evidence type="ECO:0000256" key="3">
    <source>
        <dbReference type="ARBA" id="ARBA00022898"/>
    </source>
</evidence>
<dbReference type="PRINTS" id="PR01182">
    <property type="entry name" value="ORNDCRBXLASE"/>
</dbReference>
<dbReference type="SUPFAM" id="SSF51419">
    <property type="entry name" value="PLP-binding barrel"/>
    <property type="match status" value="1"/>
</dbReference>
<dbReference type="CDD" id="cd00622">
    <property type="entry name" value="PLPDE_III_ODC"/>
    <property type="match status" value="1"/>
</dbReference>
<evidence type="ECO:0000256" key="1">
    <source>
        <dbReference type="ARBA" id="ARBA00001933"/>
    </source>
</evidence>
<comment type="similarity">
    <text evidence="2">Belongs to the Orn/Lys/Arg decarboxylase class-II family.</text>
</comment>
<dbReference type="Proteomes" id="UP000294933">
    <property type="component" value="Unassembled WGS sequence"/>
</dbReference>
<dbReference type="FunFam" id="3.20.20.10:FF:000005">
    <property type="entry name" value="Ornithine decarboxylase"/>
    <property type="match status" value="1"/>
</dbReference>
<feature type="domain" description="Orn/DAP/Arg decarboxylase 2 N-terminal" evidence="10">
    <location>
        <begin position="117"/>
        <end position="349"/>
    </location>
</feature>
<comment type="catalytic activity">
    <reaction evidence="8">
        <text>L-ornithine + H(+) = putrescine + CO2</text>
        <dbReference type="Rhea" id="RHEA:22964"/>
        <dbReference type="ChEBI" id="CHEBI:15378"/>
        <dbReference type="ChEBI" id="CHEBI:16526"/>
        <dbReference type="ChEBI" id="CHEBI:46911"/>
        <dbReference type="ChEBI" id="CHEBI:326268"/>
        <dbReference type="EC" id="4.1.1.17"/>
    </reaction>
</comment>
<dbReference type="InterPro" id="IPR000183">
    <property type="entry name" value="Orn/DAP/Arg_de-COase"/>
</dbReference>
<protein>
    <recommendedName>
        <fullName evidence="6">ornithine decarboxylase</fullName>
        <ecNumber evidence="6">4.1.1.17</ecNumber>
    </recommendedName>
</protein>
<dbReference type="GO" id="GO:0004586">
    <property type="term" value="F:ornithine decarboxylase activity"/>
    <property type="evidence" value="ECO:0007669"/>
    <property type="project" value="UniProtKB-EC"/>
</dbReference>
<dbReference type="VEuPathDB" id="FungiDB:BD410DRAFT_597821"/>
<dbReference type="PROSITE" id="PS00878">
    <property type="entry name" value="ODR_DC_2_1"/>
    <property type="match status" value="1"/>
</dbReference>
<evidence type="ECO:0000256" key="8">
    <source>
        <dbReference type="ARBA" id="ARBA00049127"/>
    </source>
</evidence>
<evidence type="ECO:0000256" key="7">
    <source>
        <dbReference type="ARBA" id="ARBA00046672"/>
    </source>
</evidence>
<comment type="cofactor">
    <cofactor evidence="1 9">
        <name>pyridoxal 5'-phosphate</name>
        <dbReference type="ChEBI" id="CHEBI:597326"/>
    </cofactor>
</comment>
<dbReference type="Pfam" id="PF02784">
    <property type="entry name" value="Orn_Arg_deC_N"/>
    <property type="match status" value="1"/>
</dbReference>
<name>A0A4Y7QD79_9AGAM</name>
<dbReference type="SUPFAM" id="SSF50621">
    <property type="entry name" value="Alanine racemase C-terminal domain-like"/>
    <property type="match status" value="1"/>
</dbReference>
<dbReference type="InterPro" id="IPR029066">
    <property type="entry name" value="PLP-binding_barrel"/>
</dbReference>
<evidence type="ECO:0000256" key="2">
    <source>
        <dbReference type="ARBA" id="ARBA00008872"/>
    </source>
</evidence>
<feature type="modified residue" description="N6-(pyridoxal phosphate)lysine" evidence="9">
    <location>
        <position position="141"/>
    </location>
</feature>
<gene>
    <name evidence="11" type="ORF">BD410DRAFT_597821</name>
</gene>
<evidence type="ECO:0000313" key="11">
    <source>
        <dbReference type="EMBL" id="TDL25554.1"/>
    </source>
</evidence>
<organism evidence="11 12">
    <name type="scientific">Rickenella mellea</name>
    <dbReference type="NCBI Taxonomy" id="50990"/>
    <lineage>
        <taxon>Eukaryota</taxon>
        <taxon>Fungi</taxon>
        <taxon>Dikarya</taxon>
        <taxon>Basidiomycota</taxon>
        <taxon>Agaricomycotina</taxon>
        <taxon>Agaricomycetes</taxon>
        <taxon>Hymenochaetales</taxon>
        <taxon>Rickenellaceae</taxon>
        <taxon>Rickenella</taxon>
    </lineage>
</organism>
<dbReference type="Gene3D" id="3.20.20.10">
    <property type="entry name" value="Alanine racemase"/>
    <property type="match status" value="1"/>
</dbReference>
<dbReference type="PANTHER" id="PTHR11482:SF6">
    <property type="entry name" value="ORNITHINE DECARBOXYLASE 1-RELATED"/>
    <property type="match status" value="1"/>
</dbReference>
<dbReference type="AlphaFoldDB" id="A0A4Y7QD79"/>
<comment type="pathway">
    <text evidence="5">Amine and polyamine biosynthesis; putrescine biosynthesis via L-ornithine pathway; putrescine from L-ornithine: step 1/1.</text>
</comment>
<evidence type="ECO:0000259" key="10">
    <source>
        <dbReference type="Pfam" id="PF02784"/>
    </source>
</evidence>
<evidence type="ECO:0000256" key="4">
    <source>
        <dbReference type="ARBA" id="ARBA00023239"/>
    </source>
</evidence>
<dbReference type="InterPro" id="IPR002433">
    <property type="entry name" value="Orn_de-COase"/>
</dbReference>
<sequence length="499" mass="54078">MSQLDVLPATSPIDFDFTSFDRPSRPDAITRSHGHTVLSSGITDETFLSTSPTNCPRFSSDPLNELDDAEIDVIDPSLPPLLRGHPDIHLRSGVIKASRLAAQSEHNAEKAFFVADLGQVYRQHQRWKRFLPGIEPFYAVKCNPDPFVLRLLAALGAGFDCASSGEISQVLQIGGVDPSKIIFANPCKATSFIRNAAKSGVDMMTFDNGDELYKIARVHPKARLVIRILTDDSKSLCRLGLKFGAPLVTVPGLLRKAKELGLNVVGVSFHVGSGCYDSNAFSDAIMRARSAFDMGKEAGYDFTVLDVGGGFEDGNFETNASVLSSAIDRYFPVRESIRIIAEPGRFYVSKAFRLAANIIARRAPMGDCSDQRSDVDSSQPTVMYYINDGVYGAFNCILFDHQVVHPYVLSMGGSFHLPSPVILRASSVWGPTCDSIDCVCPVTQLPAQLSVGDWLAFENMGAYTICAASQFNGFEISSVIYTDGGGSGSAEVRRALGRG</sequence>
<dbReference type="EMBL" id="ML170163">
    <property type="protein sequence ID" value="TDL25554.1"/>
    <property type="molecule type" value="Genomic_DNA"/>
</dbReference>
<dbReference type="InterPro" id="IPR009006">
    <property type="entry name" value="Ala_racemase/Decarboxylase_C"/>
</dbReference>
<reference evidence="11 12" key="1">
    <citation type="submission" date="2018-06" db="EMBL/GenBank/DDBJ databases">
        <title>A transcriptomic atlas of mushroom development highlights an independent origin of complex multicellularity.</title>
        <authorList>
            <consortium name="DOE Joint Genome Institute"/>
            <person name="Krizsan K."/>
            <person name="Almasi E."/>
            <person name="Merenyi Z."/>
            <person name="Sahu N."/>
            <person name="Viragh M."/>
            <person name="Koszo T."/>
            <person name="Mondo S."/>
            <person name="Kiss B."/>
            <person name="Balint B."/>
            <person name="Kues U."/>
            <person name="Barry K."/>
            <person name="Hegedus J.C."/>
            <person name="Henrissat B."/>
            <person name="Johnson J."/>
            <person name="Lipzen A."/>
            <person name="Ohm R."/>
            <person name="Nagy I."/>
            <person name="Pangilinan J."/>
            <person name="Yan J."/>
            <person name="Xiong Y."/>
            <person name="Grigoriev I.V."/>
            <person name="Hibbett D.S."/>
            <person name="Nagy L.G."/>
        </authorList>
    </citation>
    <scope>NUCLEOTIDE SEQUENCE [LARGE SCALE GENOMIC DNA]</scope>
    <source>
        <strain evidence="11 12">SZMC22713</strain>
    </source>
</reference>
<evidence type="ECO:0000256" key="5">
    <source>
        <dbReference type="ARBA" id="ARBA00034115"/>
    </source>
</evidence>
<feature type="active site" description="Proton donor" evidence="9">
    <location>
        <position position="433"/>
    </location>
</feature>
<proteinExistence type="inferred from homology"/>
<dbReference type="InterPro" id="IPR022644">
    <property type="entry name" value="De-COase2_N"/>
</dbReference>
<keyword evidence="4" id="KW-0456">Lyase</keyword>
<dbReference type="STRING" id="50990.A0A4Y7QD79"/>
<dbReference type="OrthoDB" id="5034579at2759"/>
<evidence type="ECO:0000256" key="9">
    <source>
        <dbReference type="PIRSR" id="PIRSR600183-50"/>
    </source>
</evidence>
<dbReference type="GO" id="GO:0033387">
    <property type="term" value="P:putrescine biosynthetic process from arginine, via ornithine"/>
    <property type="evidence" value="ECO:0007669"/>
    <property type="project" value="TreeGrafter"/>
</dbReference>
<keyword evidence="12" id="KW-1185">Reference proteome</keyword>
<dbReference type="Gene3D" id="2.40.37.10">
    <property type="entry name" value="Lyase, Ornithine Decarboxylase, Chain A, domain 1"/>
    <property type="match status" value="1"/>
</dbReference>
<accession>A0A4Y7QD79</accession>
<evidence type="ECO:0000256" key="6">
    <source>
        <dbReference type="ARBA" id="ARBA00034138"/>
    </source>
</evidence>
<evidence type="ECO:0000313" key="12">
    <source>
        <dbReference type="Proteomes" id="UP000294933"/>
    </source>
</evidence>